<evidence type="ECO:0000313" key="2">
    <source>
        <dbReference type="EMBL" id="QHU26318.1"/>
    </source>
</evidence>
<sequence>MKEAFYGPQDQTLSPGPQDQTLSSEKQDQAQEAQEAQQTQPQTDSVDLPFTTAPINDLDDYEHSLIFRNEGAKEMTKATRDLLMSSYPMDWSTQPPSSAAFEQGLAEFNNDLASRPPMGPGPYATLEGFSFAPPDVEKEVLATYVPMKANDLTTYSADDAKKLVDKLYSSKGKIADMKQSPTNSNVFYITGVRDKSAPIVYEEPAAASKGPVAAAGENTIMAPTVYTSESEGLDPFFTPGDVTRDGKWDYTRFTPGLERSFAPNQPMQNWY</sequence>
<organism evidence="2">
    <name type="scientific">viral metagenome</name>
    <dbReference type="NCBI Taxonomy" id="1070528"/>
    <lineage>
        <taxon>unclassified sequences</taxon>
        <taxon>metagenomes</taxon>
        <taxon>organismal metagenomes</taxon>
    </lineage>
</organism>
<proteinExistence type="predicted"/>
<evidence type="ECO:0000256" key="1">
    <source>
        <dbReference type="SAM" id="MobiDB-lite"/>
    </source>
</evidence>
<protein>
    <submittedName>
        <fullName evidence="2">Uncharacterized protein</fullName>
    </submittedName>
</protein>
<dbReference type="EMBL" id="MN740438">
    <property type="protein sequence ID" value="QHU26318.1"/>
    <property type="molecule type" value="Genomic_DNA"/>
</dbReference>
<feature type="compositionally biased region" description="Polar residues" evidence="1">
    <location>
        <begin position="9"/>
        <end position="24"/>
    </location>
</feature>
<accession>A0A6C0L9G9</accession>
<reference evidence="2" key="1">
    <citation type="journal article" date="2020" name="Nature">
        <title>Giant virus diversity and host interactions through global metagenomics.</title>
        <authorList>
            <person name="Schulz F."/>
            <person name="Roux S."/>
            <person name="Paez-Espino D."/>
            <person name="Jungbluth S."/>
            <person name="Walsh D.A."/>
            <person name="Denef V.J."/>
            <person name="McMahon K.D."/>
            <person name="Konstantinidis K.T."/>
            <person name="Eloe-Fadrosh E.A."/>
            <person name="Kyrpides N.C."/>
            <person name="Woyke T."/>
        </authorList>
    </citation>
    <scope>NUCLEOTIDE SEQUENCE</scope>
    <source>
        <strain evidence="2">GVMAG-M-3300027759-16</strain>
    </source>
</reference>
<name>A0A6C0L9G9_9ZZZZ</name>
<dbReference type="AlphaFoldDB" id="A0A6C0L9G9"/>
<feature type="region of interest" description="Disordered" evidence="1">
    <location>
        <begin position="1"/>
        <end position="55"/>
    </location>
</feature>
<feature type="compositionally biased region" description="Low complexity" evidence="1">
    <location>
        <begin position="30"/>
        <end position="44"/>
    </location>
</feature>